<feature type="domain" description="ABC transmembrane type-2" evidence="9">
    <location>
        <begin position="97"/>
        <end position="338"/>
    </location>
</feature>
<dbReference type="Proteomes" id="UP000831537">
    <property type="component" value="Chromosome"/>
</dbReference>
<keyword evidence="5 8" id="KW-0812">Transmembrane</keyword>
<name>A0ABY4GJZ0_9BACI</name>
<comment type="similarity">
    <text evidence="2">Belongs to the ABC-2 integral membrane protein family.</text>
</comment>
<feature type="transmembrane region" description="Helical" evidence="8">
    <location>
        <begin position="21"/>
        <end position="39"/>
    </location>
</feature>
<evidence type="ECO:0000256" key="2">
    <source>
        <dbReference type="ARBA" id="ARBA00007783"/>
    </source>
</evidence>
<evidence type="ECO:0000259" key="9">
    <source>
        <dbReference type="PROSITE" id="PS51012"/>
    </source>
</evidence>
<feature type="transmembrane region" description="Helical" evidence="8">
    <location>
        <begin position="257"/>
        <end position="277"/>
    </location>
</feature>
<evidence type="ECO:0000256" key="3">
    <source>
        <dbReference type="ARBA" id="ARBA00022448"/>
    </source>
</evidence>
<evidence type="ECO:0000256" key="4">
    <source>
        <dbReference type="ARBA" id="ARBA00022475"/>
    </source>
</evidence>
<protein>
    <submittedName>
        <fullName evidence="10">ABC transporter permease</fullName>
    </submittedName>
</protein>
<keyword evidence="4" id="KW-1003">Cell membrane</keyword>
<evidence type="ECO:0000256" key="1">
    <source>
        <dbReference type="ARBA" id="ARBA00004651"/>
    </source>
</evidence>
<evidence type="ECO:0000256" key="7">
    <source>
        <dbReference type="ARBA" id="ARBA00023136"/>
    </source>
</evidence>
<keyword evidence="3" id="KW-0813">Transport</keyword>
<evidence type="ECO:0000256" key="8">
    <source>
        <dbReference type="SAM" id="Phobius"/>
    </source>
</evidence>
<dbReference type="PROSITE" id="PS51012">
    <property type="entry name" value="ABC_TM2"/>
    <property type="match status" value="1"/>
</dbReference>
<proteinExistence type="inferred from homology"/>
<dbReference type="PANTHER" id="PTHR30294:SF38">
    <property type="entry name" value="TRANSPORT PERMEASE PROTEIN"/>
    <property type="match status" value="1"/>
</dbReference>
<evidence type="ECO:0000313" key="11">
    <source>
        <dbReference type="Proteomes" id="UP000831537"/>
    </source>
</evidence>
<gene>
    <name evidence="10" type="ORF">MUN87_17780</name>
</gene>
<feature type="transmembrane region" description="Helical" evidence="8">
    <location>
        <begin position="148"/>
        <end position="170"/>
    </location>
</feature>
<evidence type="ECO:0000256" key="5">
    <source>
        <dbReference type="ARBA" id="ARBA00022692"/>
    </source>
</evidence>
<keyword evidence="7 8" id="KW-0472">Membrane</keyword>
<feature type="transmembrane region" description="Helical" evidence="8">
    <location>
        <begin position="191"/>
        <end position="214"/>
    </location>
</feature>
<dbReference type="InterPro" id="IPR047817">
    <property type="entry name" value="ABC2_TM_bact-type"/>
</dbReference>
<feature type="transmembrane region" description="Helical" evidence="8">
    <location>
        <begin position="226"/>
        <end position="250"/>
    </location>
</feature>
<dbReference type="InterPro" id="IPR013525">
    <property type="entry name" value="ABC2_TM"/>
</dbReference>
<reference evidence="10 11" key="1">
    <citation type="submission" date="2022-04" db="EMBL/GenBank/DDBJ databases">
        <title>Gracilibacillus sp. isolated from saltern.</title>
        <authorList>
            <person name="Won M."/>
            <person name="Lee C.-M."/>
            <person name="Woen H.-Y."/>
            <person name="Kwon S.-W."/>
        </authorList>
    </citation>
    <scope>NUCLEOTIDE SEQUENCE [LARGE SCALE GENOMIC DNA]</scope>
    <source>
        <strain evidence="10 11">SSPM10-3</strain>
    </source>
</reference>
<keyword evidence="11" id="KW-1185">Reference proteome</keyword>
<dbReference type="EMBL" id="CP095071">
    <property type="protein sequence ID" value="UOQ84513.1"/>
    <property type="molecule type" value="Genomic_DNA"/>
</dbReference>
<dbReference type="PANTHER" id="PTHR30294">
    <property type="entry name" value="MEMBRANE COMPONENT OF ABC TRANSPORTER YHHJ-RELATED"/>
    <property type="match status" value="1"/>
</dbReference>
<organism evidence="10 11">
    <name type="scientific">Gracilibacillus salinarum</name>
    <dbReference type="NCBI Taxonomy" id="2932255"/>
    <lineage>
        <taxon>Bacteria</taxon>
        <taxon>Bacillati</taxon>
        <taxon>Bacillota</taxon>
        <taxon>Bacilli</taxon>
        <taxon>Bacillales</taxon>
        <taxon>Bacillaceae</taxon>
        <taxon>Gracilibacillus</taxon>
    </lineage>
</organism>
<feature type="transmembrane region" description="Helical" evidence="8">
    <location>
        <begin position="313"/>
        <end position="335"/>
    </location>
</feature>
<accession>A0ABY4GJZ0</accession>
<dbReference type="Pfam" id="PF12698">
    <property type="entry name" value="ABC2_membrane_3"/>
    <property type="match status" value="1"/>
</dbReference>
<comment type="subcellular location">
    <subcellularLocation>
        <location evidence="1">Cell membrane</location>
        <topology evidence="1">Multi-pass membrane protein</topology>
    </subcellularLocation>
</comment>
<evidence type="ECO:0000256" key="6">
    <source>
        <dbReference type="ARBA" id="ARBA00022989"/>
    </source>
</evidence>
<dbReference type="InterPro" id="IPR051449">
    <property type="entry name" value="ABC-2_transporter_component"/>
</dbReference>
<sequence length="341" mass="38841">MNVIAIAKRIFQQFIRDKRSLALLLLAPILVLTLIWLVLDSEDYQPSIVTQELPEQMEEALDEAFDKEIDHLTKEETEEAFKDGEYDAFVSMEDGQLAILLEGSDPTANSTTLKTLQDALQSLDPDNNRQMSVDYFYGSDELNLFDQVGSVLIGFFIFFFVFIIGGISFLRERTQGTLEKLLSTPVKRWEIVIGYLLGFGLFTIIQSFIIVSYAVYLLDIWMAGDFWQLIIVTILLAITALSLATLLSAFANNEFQIMQFIPIVIVPQIFFSGIFQIETLPEWLQVVSKFMPLTYGADAMKAIMIKGWNIWDIWSDIAVIVGFAFVFVILNIVALRKHRKL</sequence>
<keyword evidence="6 8" id="KW-1133">Transmembrane helix</keyword>
<dbReference type="RefSeq" id="WP_244742346.1">
    <property type="nucleotide sequence ID" value="NZ_CP095071.1"/>
</dbReference>
<evidence type="ECO:0000313" key="10">
    <source>
        <dbReference type="EMBL" id="UOQ84513.1"/>
    </source>
</evidence>